<dbReference type="PROSITE" id="PS00211">
    <property type="entry name" value="ABC_TRANSPORTER_1"/>
    <property type="match status" value="1"/>
</dbReference>
<dbReference type="GO" id="GO:0016887">
    <property type="term" value="F:ATP hydrolysis activity"/>
    <property type="evidence" value="ECO:0007669"/>
    <property type="project" value="InterPro"/>
</dbReference>
<evidence type="ECO:0000313" key="13">
    <source>
        <dbReference type="Proteomes" id="UP000095706"/>
    </source>
</evidence>
<feature type="transmembrane region" description="Helical" evidence="9">
    <location>
        <begin position="14"/>
        <end position="42"/>
    </location>
</feature>
<dbReference type="SMART" id="SM00382">
    <property type="entry name" value="AAA"/>
    <property type="match status" value="1"/>
</dbReference>
<evidence type="ECO:0000313" key="12">
    <source>
        <dbReference type="EMBL" id="CUO19463.1"/>
    </source>
</evidence>
<dbReference type="Gene3D" id="1.20.1560.10">
    <property type="entry name" value="ABC transporter type 1, transmembrane domain"/>
    <property type="match status" value="1"/>
</dbReference>
<keyword evidence="5" id="KW-0547">Nucleotide-binding</keyword>
<dbReference type="InterPro" id="IPR003439">
    <property type="entry name" value="ABC_transporter-like_ATP-bd"/>
</dbReference>
<evidence type="ECO:0000256" key="1">
    <source>
        <dbReference type="ARBA" id="ARBA00004651"/>
    </source>
</evidence>
<dbReference type="Proteomes" id="UP000095706">
    <property type="component" value="Unassembled WGS sequence"/>
</dbReference>
<dbReference type="CDD" id="cd18542">
    <property type="entry name" value="ABC_6TM_YknU_like"/>
    <property type="match status" value="1"/>
</dbReference>
<evidence type="ECO:0000256" key="8">
    <source>
        <dbReference type="ARBA" id="ARBA00023136"/>
    </source>
</evidence>
<dbReference type="SUPFAM" id="SSF52540">
    <property type="entry name" value="P-loop containing nucleoside triphosphate hydrolases"/>
    <property type="match status" value="1"/>
</dbReference>
<evidence type="ECO:0000256" key="4">
    <source>
        <dbReference type="ARBA" id="ARBA00022692"/>
    </source>
</evidence>
<dbReference type="InterPro" id="IPR003593">
    <property type="entry name" value="AAA+_ATPase"/>
</dbReference>
<dbReference type="FunFam" id="3.40.50.300:FF:000221">
    <property type="entry name" value="Multidrug ABC transporter ATP-binding protein"/>
    <property type="match status" value="1"/>
</dbReference>
<dbReference type="Gene3D" id="3.40.50.300">
    <property type="entry name" value="P-loop containing nucleotide triphosphate hydrolases"/>
    <property type="match status" value="1"/>
</dbReference>
<dbReference type="SUPFAM" id="SSF90123">
    <property type="entry name" value="ABC transporter transmembrane region"/>
    <property type="match status" value="1"/>
</dbReference>
<protein>
    <submittedName>
        <fullName evidence="12">Putative multidrug export ATP-binding/permease protein SAV1866</fullName>
        <ecNumber evidence="12">3.6.3.-</ecNumber>
    </submittedName>
</protein>
<dbReference type="EC" id="3.6.3.-" evidence="12"/>
<keyword evidence="8 9" id="KW-0472">Membrane</keyword>
<keyword evidence="2" id="KW-0813">Transport</keyword>
<sequence>MKKNPIGKYLLQNWYYYVFAFGSMALSVFLDMLAPLVTLHIVDDVLVGRKMELLWKYLAAFLLIGAAKALFQYIKEFLFDVSSVRVASQMRGNLFRHVQRLSVEYFDKNNTGELLARVRDDVDRIWDILGFAGMLILEGLICIIMAMVSMVKLDLPLTLVSVAILPFVAGIAIRLEKELDRVYDAISEENAVMNTVAQENLAGVRTVKSFAREPYEIKKFRKHNQKYCDLNMDQARVLMKYDPAISFLTKLMRVLVLLAGGYGVIHGRITLGVLTAFMEYTSKITWPIENVGWLGNCFASAIASNKKLNKILAEEPQIAEPENPVELSKLPGDLEFHHVDFFLHDTPILQDIDFTLKQGHTLGIMGMTGSGKTTIVNLLERFYDVTNGSICLDGHDIRTLPLRTVRDTSSVVMQDVFLFSDTISENVRLGSRSTMKSEEVHNAVSAACASEFVDHLSDQYETVIGERGMGLSGGQKQRLSIARALAKPAPILVLDDSTSALDMETEYEIQSHLAEKKDVSKIIIAHRISSVQSADEILYLDHGRIAERGTHESLMAQKGLYYSTWEAQYGDYHKAKAALEQALPANT</sequence>
<evidence type="ECO:0000256" key="7">
    <source>
        <dbReference type="ARBA" id="ARBA00022989"/>
    </source>
</evidence>
<keyword evidence="4 9" id="KW-0812">Transmembrane</keyword>
<feature type="transmembrane region" description="Helical" evidence="9">
    <location>
        <begin position="128"/>
        <end position="148"/>
    </location>
</feature>
<dbReference type="Pfam" id="PF00664">
    <property type="entry name" value="ABC_membrane"/>
    <property type="match status" value="1"/>
</dbReference>
<keyword evidence="12" id="KW-0378">Hydrolase</keyword>
<evidence type="ECO:0000256" key="2">
    <source>
        <dbReference type="ARBA" id="ARBA00022448"/>
    </source>
</evidence>
<dbReference type="GO" id="GO:0015421">
    <property type="term" value="F:ABC-type oligopeptide transporter activity"/>
    <property type="evidence" value="ECO:0007669"/>
    <property type="project" value="TreeGrafter"/>
</dbReference>
<dbReference type="Pfam" id="PF00005">
    <property type="entry name" value="ABC_tran"/>
    <property type="match status" value="1"/>
</dbReference>
<dbReference type="InterPro" id="IPR011527">
    <property type="entry name" value="ABC1_TM_dom"/>
</dbReference>
<keyword evidence="3" id="KW-1003">Cell membrane</keyword>
<evidence type="ECO:0000256" key="6">
    <source>
        <dbReference type="ARBA" id="ARBA00022840"/>
    </source>
</evidence>
<dbReference type="PROSITE" id="PS50893">
    <property type="entry name" value="ABC_TRANSPORTER_2"/>
    <property type="match status" value="1"/>
</dbReference>
<dbReference type="GO" id="GO:0005886">
    <property type="term" value="C:plasma membrane"/>
    <property type="evidence" value="ECO:0007669"/>
    <property type="project" value="UniProtKB-SubCell"/>
</dbReference>
<feature type="transmembrane region" description="Helical" evidence="9">
    <location>
        <begin position="54"/>
        <end position="74"/>
    </location>
</feature>
<feature type="domain" description="ABC transporter" evidence="10">
    <location>
        <begin position="334"/>
        <end position="567"/>
    </location>
</feature>
<dbReference type="AlphaFoldDB" id="A0A174D1Z1"/>
<dbReference type="InterPro" id="IPR036640">
    <property type="entry name" value="ABC1_TM_sf"/>
</dbReference>
<evidence type="ECO:0000256" key="5">
    <source>
        <dbReference type="ARBA" id="ARBA00022741"/>
    </source>
</evidence>
<dbReference type="RefSeq" id="WP_055227363.1">
    <property type="nucleotide sequence ID" value="NZ_CYYV01000006.1"/>
</dbReference>
<dbReference type="PANTHER" id="PTHR43394">
    <property type="entry name" value="ATP-DEPENDENT PERMEASE MDL1, MITOCHONDRIAL"/>
    <property type="match status" value="1"/>
</dbReference>
<accession>A0A174D1Z1</accession>
<dbReference type="GO" id="GO:0005524">
    <property type="term" value="F:ATP binding"/>
    <property type="evidence" value="ECO:0007669"/>
    <property type="project" value="UniProtKB-KW"/>
</dbReference>
<dbReference type="EMBL" id="CYYV01000006">
    <property type="protein sequence ID" value="CUO19463.1"/>
    <property type="molecule type" value="Genomic_DNA"/>
</dbReference>
<proteinExistence type="predicted"/>
<keyword evidence="6 12" id="KW-0067">ATP-binding</keyword>
<name>A0A174D1Z1_9FIRM</name>
<dbReference type="InterPro" id="IPR017871">
    <property type="entry name" value="ABC_transporter-like_CS"/>
</dbReference>
<dbReference type="PANTHER" id="PTHR43394:SF1">
    <property type="entry name" value="ATP-BINDING CASSETTE SUB-FAMILY B MEMBER 10, MITOCHONDRIAL"/>
    <property type="match status" value="1"/>
</dbReference>
<feature type="domain" description="ABC transmembrane type-1" evidence="11">
    <location>
        <begin position="18"/>
        <end position="296"/>
    </location>
</feature>
<dbReference type="InterPro" id="IPR039421">
    <property type="entry name" value="Type_1_exporter"/>
</dbReference>
<dbReference type="PROSITE" id="PS50929">
    <property type="entry name" value="ABC_TM1F"/>
    <property type="match status" value="1"/>
</dbReference>
<evidence type="ECO:0000256" key="3">
    <source>
        <dbReference type="ARBA" id="ARBA00022475"/>
    </source>
</evidence>
<feature type="transmembrane region" description="Helical" evidence="9">
    <location>
        <begin position="155"/>
        <end position="173"/>
    </location>
</feature>
<comment type="subcellular location">
    <subcellularLocation>
        <location evidence="1">Cell membrane</location>
        <topology evidence="1">Multi-pass membrane protein</topology>
    </subcellularLocation>
</comment>
<dbReference type="InterPro" id="IPR027417">
    <property type="entry name" value="P-loop_NTPase"/>
</dbReference>
<gene>
    <name evidence="12" type="ORF">ERS852406_01463</name>
</gene>
<reference evidence="12 13" key="1">
    <citation type="submission" date="2015-09" db="EMBL/GenBank/DDBJ databases">
        <authorList>
            <consortium name="Pathogen Informatics"/>
        </authorList>
    </citation>
    <scope>NUCLEOTIDE SEQUENCE [LARGE SCALE GENOMIC DNA]</scope>
    <source>
        <strain evidence="12 13">2789STDY5608849</strain>
    </source>
</reference>
<evidence type="ECO:0000259" key="10">
    <source>
        <dbReference type="PROSITE" id="PS50893"/>
    </source>
</evidence>
<evidence type="ECO:0000256" key="9">
    <source>
        <dbReference type="SAM" id="Phobius"/>
    </source>
</evidence>
<evidence type="ECO:0000259" key="11">
    <source>
        <dbReference type="PROSITE" id="PS50929"/>
    </source>
</evidence>
<keyword evidence="7 9" id="KW-1133">Transmembrane helix</keyword>
<organism evidence="12 13">
    <name type="scientific">Fusicatenibacter saccharivorans</name>
    <dbReference type="NCBI Taxonomy" id="1150298"/>
    <lineage>
        <taxon>Bacteria</taxon>
        <taxon>Bacillati</taxon>
        <taxon>Bacillota</taxon>
        <taxon>Clostridia</taxon>
        <taxon>Lachnospirales</taxon>
        <taxon>Lachnospiraceae</taxon>
        <taxon>Fusicatenibacter</taxon>
    </lineage>
</organism>